<dbReference type="Proteomes" id="UP001046870">
    <property type="component" value="Chromosome 2"/>
</dbReference>
<feature type="compositionally biased region" description="Low complexity" evidence="1">
    <location>
        <begin position="85"/>
        <end position="103"/>
    </location>
</feature>
<feature type="region of interest" description="Disordered" evidence="1">
    <location>
        <begin position="59"/>
        <end position="175"/>
    </location>
</feature>
<proteinExistence type="predicted"/>
<keyword evidence="5" id="KW-1185">Reference proteome</keyword>
<reference evidence="4" key="1">
    <citation type="submission" date="2021-01" db="EMBL/GenBank/DDBJ databases">
        <authorList>
            <person name="Zahm M."/>
            <person name="Roques C."/>
            <person name="Cabau C."/>
            <person name="Klopp C."/>
            <person name="Donnadieu C."/>
            <person name="Jouanno E."/>
            <person name="Lampietro C."/>
            <person name="Louis A."/>
            <person name="Herpin A."/>
            <person name="Echchiki A."/>
            <person name="Berthelot C."/>
            <person name="Parey E."/>
            <person name="Roest-Crollius H."/>
            <person name="Braasch I."/>
            <person name="Postlethwait J."/>
            <person name="Bobe J."/>
            <person name="Montfort J."/>
            <person name="Bouchez O."/>
            <person name="Begum T."/>
            <person name="Mejri S."/>
            <person name="Adams A."/>
            <person name="Chen W.-J."/>
            <person name="Guiguen Y."/>
        </authorList>
    </citation>
    <scope>NUCLEOTIDE SEQUENCE</scope>
    <source>
        <strain evidence="4">YG-15Mar2019-1</strain>
        <tissue evidence="4">Brain</tissue>
    </source>
</reference>
<keyword evidence="3" id="KW-0732">Signal</keyword>
<organism evidence="4 5">
    <name type="scientific">Megalops atlanticus</name>
    <name type="common">Tarpon</name>
    <name type="synonym">Clupea gigantea</name>
    <dbReference type="NCBI Taxonomy" id="7932"/>
    <lineage>
        <taxon>Eukaryota</taxon>
        <taxon>Metazoa</taxon>
        <taxon>Chordata</taxon>
        <taxon>Craniata</taxon>
        <taxon>Vertebrata</taxon>
        <taxon>Euteleostomi</taxon>
        <taxon>Actinopterygii</taxon>
        <taxon>Neopterygii</taxon>
        <taxon>Teleostei</taxon>
        <taxon>Elopiformes</taxon>
        <taxon>Megalopidae</taxon>
        <taxon>Megalops</taxon>
    </lineage>
</organism>
<protein>
    <submittedName>
        <fullName evidence="4">Uncharacterized protein</fullName>
    </submittedName>
</protein>
<evidence type="ECO:0000256" key="1">
    <source>
        <dbReference type="SAM" id="MobiDB-lite"/>
    </source>
</evidence>
<keyword evidence="2" id="KW-1133">Transmembrane helix</keyword>
<comment type="caution">
    <text evidence="4">The sequence shown here is derived from an EMBL/GenBank/DDBJ whole genome shotgun (WGS) entry which is preliminary data.</text>
</comment>
<feature type="compositionally biased region" description="Polar residues" evidence="1">
    <location>
        <begin position="64"/>
        <end position="82"/>
    </location>
</feature>
<evidence type="ECO:0000313" key="4">
    <source>
        <dbReference type="EMBL" id="KAG7487690.1"/>
    </source>
</evidence>
<name>A0A9D3QFL4_MEGAT</name>
<dbReference type="AlphaFoldDB" id="A0A9D3QFL4"/>
<keyword evidence="2" id="KW-0812">Transmembrane</keyword>
<evidence type="ECO:0000313" key="5">
    <source>
        <dbReference type="Proteomes" id="UP001046870"/>
    </source>
</evidence>
<feature type="chain" id="PRO_5038469382" evidence="3">
    <location>
        <begin position="24"/>
        <end position="236"/>
    </location>
</feature>
<accession>A0A9D3QFL4</accession>
<gene>
    <name evidence="4" type="ORF">MATL_G00026270</name>
</gene>
<keyword evidence="2" id="KW-0472">Membrane</keyword>
<sequence length="236" mass="25296">MEIKVNLVLCALMFIICSAHLRAQDPAESLTSTPAVHTTKGVATTTPIHQTMTVRTSLVPESAAENTTVTNSSLNPSSNLDTPLTGGPTTNDSNSSTNDTAGTFPVSTLQPLPLNTTVSSSPQTTEHPGTTANVTYSPLANSTILEEPTQTKPHPDTPSELNVGDDDGQPSVHNSGTPLDPLLAGLVSVFIVSAAVISLLLFLKFRQRYERPEFRRLQDLPMDDMMEDTPLSMYSY</sequence>
<dbReference type="OrthoDB" id="8964578at2759"/>
<feature type="compositionally biased region" description="Polar residues" evidence="1">
    <location>
        <begin position="105"/>
        <end position="152"/>
    </location>
</feature>
<feature type="signal peptide" evidence="3">
    <location>
        <begin position="1"/>
        <end position="23"/>
    </location>
</feature>
<dbReference type="EMBL" id="JAFDVH010000002">
    <property type="protein sequence ID" value="KAG7487690.1"/>
    <property type="molecule type" value="Genomic_DNA"/>
</dbReference>
<feature type="transmembrane region" description="Helical" evidence="2">
    <location>
        <begin position="182"/>
        <end position="203"/>
    </location>
</feature>
<evidence type="ECO:0000256" key="3">
    <source>
        <dbReference type="SAM" id="SignalP"/>
    </source>
</evidence>
<evidence type="ECO:0000256" key="2">
    <source>
        <dbReference type="SAM" id="Phobius"/>
    </source>
</evidence>